<gene>
    <name evidence="4" type="ORF">HID58_059213</name>
</gene>
<protein>
    <submittedName>
        <fullName evidence="4">Uncharacterized protein</fullName>
    </submittedName>
</protein>
<proteinExistence type="inferred from homology"/>
<dbReference type="PANTHER" id="PTHR42825">
    <property type="entry name" value="AMINO ACID AMINOTRANSFERASE"/>
    <property type="match status" value="1"/>
</dbReference>
<comment type="cofactor">
    <cofactor evidence="1">
        <name>pyridoxal 5'-phosphate</name>
        <dbReference type="ChEBI" id="CHEBI:597326"/>
    </cofactor>
</comment>
<sequence>MKRIQFRSGFPKEPLPRNHSFLQKLLPCRLAVVKCILLEWFKKSSLLCKSESSFLKVKALSLIFFPAILSWRMWEHTALESIFGHLKHSESLISRTYAVPSKQLALQIQFPLFLCSFAVNSYSCWSISFLMNQHAIKLILGETGSICVVVVKMYISLEFFKKRSHLSRSLMSEGDDKYANVKWEELGFSLIPTDCMYVAKCRQGESFREGKIVPYGDISISPCSPIFSTMARFSSLL</sequence>
<comment type="caution">
    <text evidence="4">The sequence shown here is derived from an EMBL/GenBank/DDBJ whole genome shotgun (WGS) entry which is preliminary data.</text>
</comment>
<evidence type="ECO:0000256" key="1">
    <source>
        <dbReference type="ARBA" id="ARBA00001933"/>
    </source>
</evidence>
<accession>A0ABQ7ZSU1</accession>
<evidence type="ECO:0000256" key="2">
    <source>
        <dbReference type="ARBA" id="ARBA00009320"/>
    </source>
</evidence>
<keyword evidence="5" id="KW-1185">Reference proteome</keyword>
<evidence type="ECO:0000256" key="3">
    <source>
        <dbReference type="ARBA" id="ARBA00022898"/>
    </source>
</evidence>
<dbReference type="InterPro" id="IPR005786">
    <property type="entry name" value="B_amino_transII"/>
</dbReference>
<evidence type="ECO:0000313" key="4">
    <source>
        <dbReference type="EMBL" id="KAH0883117.1"/>
    </source>
</evidence>
<reference evidence="4 5" key="1">
    <citation type="submission" date="2021-05" db="EMBL/GenBank/DDBJ databases">
        <title>Genome Assembly of Synthetic Allotetraploid Brassica napus Reveals Homoeologous Exchanges between Subgenomes.</title>
        <authorList>
            <person name="Davis J.T."/>
        </authorList>
    </citation>
    <scope>NUCLEOTIDE SEQUENCE [LARGE SCALE GENOMIC DNA]</scope>
    <source>
        <strain evidence="5">cv. Da-Ae</strain>
        <tissue evidence="4">Seedling</tissue>
    </source>
</reference>
<evidence type="ECO:0000313" key="5">
    <source>
        <dbReference type="Proteomes" id="UP000824890"/>
    </source>
</evidence>
<name>A0ABQ7ZSU1_BRANA</name>
<keyword evidence="3" id="KW-0663">Pyridoxal phosphate</keyword>
<dbReference type="PANTHER" id="PTHR42825:SF11">
    <property type="entry name" value="BRANCHED-CHAIN-AMINO-ACID AMINOTRANSFERASE 6"/>
    <property type="match status" value="1"/>
</dbReference>
<dbReference type="Gene3D" id="3.30.470.10">
    <property type="match status" value="1"/>
</dbReference>
<dbReference type="EMBL" id="JAGKQM010000014">
    <property type="protein sequence ID" value="KAH0883117.1"/>
    <property type="molecule type" value="Genomic_DNA"/>
</dbReference>
<dbReference type="Proteomes" id="UP000824890">
    <property type="component" value="Unassembled WGS sequence"/>
</dbReference>
<organism evidence="4 5">
    <name type="scientific">Brassica napus</name>
    <name type="common">Rape</name>
    <dbReference type="NCBI Taxonomy" id="3708"/>
    <lineage>
        <taxon>Eukaryota</taxon>
        <taxon>Viridiplantae</taxon>
        <taxon>Streptophyta</taxon>
        <taxon>Embryophyta</taxon>
        <taxon>Tracheophyta</taxon>
        <taxon>Spermatophyta</taxon>
        <taxon>Magnoliopsida</taxon>
        <taxon>eudicotyledons</taxon>
        <taxon>Gunneridae</taxon>
        <taxon>Pentapetalae</taxon>
        <taxon>rosids</taxon>
        <taxon>malvids</taxon>
        <taxon>Brassicales</taxon>
        <taxon>Brassicaceae</taxon>
        <taxon>Brassiceae</taxon>
        <taxon>Brassica</taxon>
    </lineage>
</organism>
<dbReference type="InterPro" id="IPR043131">
    <property type="entry name" value="BCAT-like_N"/>
</dbReference>
<comment type="similarity">
    <text evidence="2">Belongs to the class-IV pyridoxal-phosphate-dependent aminotransferase family.</text>
</comment>